<evidence type="ECO:0000256" key="10">
    <source>
        <dbReference type="RuleBase" id="RU364028"/>
    </source>
</evidence>
<keyword evidence="4 10" id="KW-0328">Glycosyltransferase</keyword>
<evidence type="ECO:0000256" key="3">
    <source>
        <dbReference type="ARBA" id="ARBA00022475"/>
    </source>
</evidence>
<reference evidence="11 12" key="1">
    <citation type="submission" date="2015-08" db="EMBL/GenBank/DDBJ databases">
        <title>Complete genome sequence of Sulfurifustis variabilis.</title>
        <authorList>
            <person name="Miura A."/>
            <person name="Kojima H."/>
            <person name="Fukui M."/>
        </authorList>
    </citation>
    <scope>NUCLEOTIDE SEQUENCE [LARGE SCALE GENOMIC DNA]</scope>
    <source>
        <strain evidence="12">skN76</strain>
    </source>
</reference>
<evidence type="ECO:0000256" key="8">
    <source>
        <dbReference type="ARBA" id="ARBA00023136"/>
    </source>
</evidence>
<evidence type="ECO:0000256" key="2">
    <source>
        <dbReference type="ARBA" id="ARBA00006739"/>
    </source>
</evidence>
<evidence type="ECO:0000256" key="5">
    <source>
        <dbReference type="ARBA" id="ARBA00022679"/>
    </source>
</evidence>
<feature type="transmembrane region" description="Helical" evidence="10">
    <location>
        <begin position="6"/>
        <end position="28"/>
    </location>
</feature>
<feature type="transmembrane region" description="Helical" evidence="10">
    <location>
        <begin position="292"/>
        <end position="313"/>
    </location>
</feature>
<evidence type="ECO:0000256" key="9">
    <source>
        <dbReference type="NCBIfam" id="TIGR03937"/>
    </source>
</evidence>
<dbReference type="InterPro" id="IPR023829">
    <property type="entry name" value="PGA_PgaD"/>
</dbReference>
<dbReference type="GO" id="GO:0043709">
    <property type="term" value="P:cell adhesion involved in single-species biofilm formation"/>
    <property type="evidence" value="ECO:0007669"/>
    <property type="project" value="InterPro"/>
</dbReference>
<dbReference type="NCBIfam" id="TIGR03937">
    <property type="entry name" value="PgaC_IcaA"/>
    <property type="match status" value="1"/>
</dbReference>
<comment type="caution">
    <text evidence="10">Lacks conserved residue(s) required for the propagation of feature annotation.</text>
</comment>
<keyword evidence="7 10" id="KW-1133">Transmembrane helix</keyword>
<evidence type="ECO:0000256" key="1">
    <source>
        <dbReference type="ARBA" id="ARBA00004651"/>
    </source>
</evidence>
<sequence>MEAVFFFVFFYPLFMAIFWMMGSAIFFVRREKRARRPPRLKAYPKIAILVPCHNEELIIRDAIEQLSENEYPNFEIIAINDGSTDRTGEILAEIASGHPKLRVVTLTHNYGKAMALRAGTLVSSAEFLMCIDADALLAKDALFWMMEHFLNGPRVGAVTGNPRVLNRTSLLARIQIGEFSAIIGMVKRSQRNLGRLFTVSGVNACFRRAALYDVGFWSSSTVTEDIDISWKLQLKHWDIRYEPRALTWILVPEKIGALWRQRLRWAQGGVEAAIRYFRDMSRWRSRRMWSVYAEYWVGVLWCYAFLLTVACWAGTRLWPEWPVAMRVSTLIPGWTGVILAVTCLAQFSVGLYIDSVYERRGLLRYLFWAIWYPAIYWLISAFTTVVAVPKGAWQYRRTRYAVWKSPARRLRDLLVWMRPRGRDRGHVFAEHPLVVHSRRLAELLVTVVFWGLWVYFVTPLVSLLLWLAGIYLFVDRMISMGGYRAFADQLVHYAAAVFVMWFLLTAWVLWNQTRYGRNERRTVRPPHVSEAKMAKAMGLEPETVVSLRVKKKIALHFESEARPCIEHAS</sequence>
<evidence type="ECO:0000256" key="4">
    <source>
        <dbReference type="ARBA" id="ARBA00022676"/>
    </source>
</evidence>
<keyword evidence="12" id="KW-1185">Reference proteome</keyword>
<feature type="transmembrane region" description="Helical" evidence="10">
    <location>
        <begin position="365"/>
        <end position="388"/>
    </location>
</feature>
<keyword evidence="8 10" id="KW-0472">Membrane</keyword>
<protein>
    <recommendedName>
        <fullName evidence="9 10">Poly-beta-1,6-N-acetyl-D-glucosamine synthase</fullName>
        <shortName evidence="10">Poly-beta-1,6-GlcNAc synthase</shortName>
        <ecNumber evidence="10">2.4.1.-</ecNumber>
    </recommendedName>
</protein>
<comment type="subcellular location">
    <subcellularLocation>
        <location evidence="1 10">Cell membrane</location>
        <topology evidence="1 10">Multi-pass membrane protein</topology>
    </subcellularLocation>
</comment>
<dbReference type="EMBL" id="AP014936">
    <property type="protein sequence ID" value="BAU48530.1"/>
    <property type="molecule type" value="Genomic_DNA"/>
</dbReference>
<dbReference type="RefSeq" id="WP_096461031.1">
    <property type="nucleotide sequence ID" value="NZ_AP014936.1"/>
</dbReference>
<dbReference type="Proteomes" id="UP000218899">
    <property type="component" value="Chromosome"/>
</dbReference>
<dbReference type="AlphaFoldDB" id="A0A1B4V4T8"/>
<organism evidence="11 12">
    <name type="scientific">Sulfurifustis variabilis</name>
    <dbReference type="NCBI Taxonomy" id="1675686"/>
    <lineage>
        <taxon>Bacteria</taxon>
        <taxon>Pseudomonadati</taxon>
        <taxon>Pseudomonadota</taxon>
        <taxon>Gammaproteobacteria</taxon>
        <taxon>Acidiferrobacterales</taxon>
        <taxon>Acidiferrobacteraceae</taxon>
        <taxon>Sulfurifustis</taxon>
    </lineage>
</organism>
<gene>
    <name evidence="11" type="ORF">SVA_1978</name>
</gene>
<dbReference type="CDD" id="cd06423">
    <property type="entry name" value="CESA_like"/>
    <property type="match status" value="1"/>
</dbReference>
<dbReference type="SUPFAM" id="SSF53448">
    <property type="entry name" value="Nucleotide-diphospho-sugar transferases"/>
    <property type="match status" value="1"/>
</dbReference>
<name>A0A1B4V4T8_9GAMM</name>
<feature type="transmembrane region" description="Helical" evidence="10">
    <location>
        <begin position="333"/>
        <end position="353"/>
    </location>
</feature>
<dbReference type="KEGG" id="sva:SVA_1978"/>
<feature type="transmembrane region" description="Helical" evidence="10">
    <location>
        <begin position="490"/>
        <end position="510"/>
    </location>
</feature>
<dbReference type="InterPro" id="IPR029044">
    <property type="entry name" value="Nucleotide-diphossugar_trans"/>
</dbReference>
<accession>A0A1B4V4T8</accession>
<comment type="similarity">
    <text evidence="2 10">Belongs to the glycosyltransferase 2 family.</text>
</comment>
<dbReference type="InterPro" id="IPR023853">
    <property type="entry name" value="PGA_PgaC/IcaA"/>
</dbReference>
<dbReference type="NCBIfam" id="TIGR03940">
    <property type="entry name" value="PGA_PgaD"/>
    <property type="match status" value="1"/>
</dbReference>
<dbReference type="Pfam" id="PF13641">
    <property type="entry name" value="Glyco_tranf_2_3"/>
    <property type="match status" value="1"/>
</dbReference>
<keyword evidence="5 10" id="KW-0808">Transferase</keyword>
<evidence type="ECO:0000313" key="12">
    <source>
        <dbReference type="Proteomes" id="UP000218899"/>
    </source>
</evidence>
<evidence type="ECO:0000256" key="7">
    <source>
        <dbReference type="ARBA" id="ARBA00022989"/>
    </source>
</evidence>
<dbReference type="PANTHER" id="PTHR43630">
    <property type="entry name" value="POLY-BETA-1,6-N-ACETYL-D-GLUCOSAMINE SYNTHASE"/>
    <property type="match status" value="1"/>
</dbReference>
<evidence type="ECO:0000313" key="11">
    <source>
        <dbReference type="EMBL" id="BAU48530.1"/>
    </source>
</evidence>
<dbReference type="PANTHER" id="PTHR43630:SF1">
    <property type="entry name" value="POLY-BETA-1,6-N-ACETYL-D-GLUCOSAMINE SYNTHASE"/>
    <property type="match status" value="1"/>
</dbReference>
<proteinExistence type="inferred from homology"/>
<dbReference type="GO" id="GO:0008375">
    <property type="term" value="F:acetylglucosaminyltransferase activity"/>
    <property type="evidence" value="ECO:0007669"/>
    <property type="project" value="UniProtKB-UniRule"/>
</dbReference>
<dbReference type="Pfam" id="PF13994">
    <property type="entry name" value="PgaD"/>
    <property type="match status" value="1"/>
</dbReference>
<keyword evidence="6 10" id="KW-0812">Transmembrane</keyword>
<evidence type="ECO:0000256" key="6">
    <source>
        <dbReference type="ARBA" id="ARBA00022692"/>
    </source>
</evidence>
<dbReference type="GO" id="GO:0005886">
    <property type="term" value="C:plasma membrane"/>
    <property type="evidence" value="ECO:0007669"/>
    <property type="project" value="UniProtKB-SubCell"/>
</dbReference>
<feature type="transmembrane region" description="Helical" evidence="10">
    <location>
        <begin position="452"/>
        <end position="474"/>
    </location>
</feature>
<dbReference type="EC" id="2.4.1.-" evidence="10"/>
<dbReference type="Gene3D" id="3.90.550.10">
    <property type="entry name" value="Spore Coat Polysaccharide Biosynthesis Protein SpsA, Chain A"/>
    <property type="match status" value="1"/>
</dbReference>
<dbReference type="OrthoDB" id="276604at2"/>
<keyword evidence="3 10" id="KW-1003">Cell membrane</keyword>